<evidence type="ECO:0000313" key="2">
    <source>
        <dbReference type="EMBL" id="PFG27042.1"/>
    </source>
</evidence>
<organism evidence="2 3">
    <name type="scientific">Corynebacterium renale</name>
    <dbReference type="NCBI Taxonomy" id="1724"/>
    <lineage>
        <taxon>Bacteria</taxon>
        <taxon>Bacillati</taxon>
        <taxon>Actinomycetota</taxon>
        <taxon>Actinomycetes</taxon>
        <taxon>Mycobacteriales</taxon>
        <taxon>Corynebacteriaceae</taxon>
        <taxon>Corynebacterium</taxon>
    </lineage>
</organism>
<accession>A0A2A9DM52</accession>
<comment type="caution">
    <text evidence="2">The sequence shown here is derived from an EMBL/GenBank/DDBJ whole genome shotgun (WGS) entry which is preliminary data.</text>
</comment>
<feature type="transmembrane region" description="Helical" evidence="1">
    <location>
        <begin position="12"/>
        <end position="30"/>
    </location>
</feature>
<dbReference type="EMBL" id="PDJF01000001">
    <property type="protein sequence ID" value="PFG27042.1"/>
    <property type="molecule type" value="Genomic_DNA"/>
</dbReference>
<evidence type="ECO:0000313" key="3">
    <source>
        <dbReference type="Proteomes" id="UP000221653"/>
    </source>
</evidence>
<evidence type="ECO:0000256" key="1">
    <source>
        <dbReference type="SAM" id="Phobius"/>
    </source>
</evidence>
<dbReference type="AlphaFoldDB" id="A0A2A9DM52"/>
<sequence>MDDLLDSTPLERNAYCGAGICFVIAAILLLPAQNYLAAAMLMSSGFAFKTFTVLRIYASAKE</sequence>
<keyword evidence="1" id="KW-1133">Transmembrane helix</keyword>
<proteinExistence type="predicted"/>
<reference evidence="2 3" key="1">
    <citation type="submission" date="2017-10" db="EMBL/GenBank/DDBJ databases">
        <title>Sequencing the genomes of 1000 actinobacteria strains.</title>
        <authorList>
            <person name="Klenk H.-P."/>
        </authorList>
    </citation>
    <scope>NUCLEOTIDE SEQUENCE [LARGE SCALE GENOMIC DNA]</scope>
    <source>
        <strain evidence="2 3">DSM 20688</strain>
    </source>
</reference>
<dbReference type="RefSeq" id="WP_048381344.1">
    <property type="nucleotide sequence ID" value="NZ_LDYE01000011.1"/>
</dbReference>
<dbReference type="Proteomes" id="UP000221653">
    <property type="component" value="Unassembled WGS sequence"/>
</dbReference>
<feature type="transmembrane region" description="Helical" evidence="1">
    <location>
        <begin position="36"/>
        <end position="58"/>
    </location>
</feature>
<name>A0A2A9DM52_9CORY</name>
<keyword evidence="3" id="KW-1185">Reference proteome</keyword>
<keyword evidence="1" id="KW-0812">Transmembrane</keyword>
<keyword evidence="1" id="KW-0472">Membrane</keyword>
<dbReference type="STRING" id="1724.GCA_001044175_00186"/>
<protein>
    <submittedName>
        <fullName evidence="2">Uncharacterized protein</fullName>
    </submittedName>
</protein>
<gene>
    <name evidence="2" type="ORF">ATK06_0088</name>
</gene>